<dbReference type="Pfam" id="PF01168">
    <property type="entry name" value="Ala_racemase_N"/>
    <property type="match status" value="1"/>
</dbReference>
<accession>A0A099UD26</accession>
<reference evidence="10" key="2">
    <citation type="submission" date="2015-11" db="EMBL/GenBank/DDBJ databases">
        <authorList>
            <person name="Anvar S.Y."/>
        </authorList>
    </citation>
    <scope>NUCLEOTIDE SEQUENCE [LARGE SCALE GENOMIC DNA]</scope>
</reference>
<dbReference type="RefSeq" id="WP_034325597.1">
    <property type="nucleotide sequence ID" value="NZ_CAJTQN010000006.1"/>
</dbReference>
<gene>
    <name evidence="7" type="ORF">BN2458_PEG0425</name>
    <name evidence="8" type="ORF">LS75_001075</name>
</gene>
<reference evidence="8 9" key="1">
    <citation type="journal article" date="2014" name="Genome Announc.">
        <title>Draft genome sequences of eight enterohepatic helicobacter species isolated from both laboratory and wild rodents.</title>
        <authorList>
            <person name="Sheh A."/>
            <person name="Shen Z."/>
            <person name="Fox J.G."/>
        </authorList>
    </citation>
    <scope>NUCLEOTIDE SEQUENCE [LARGE SCALE GENOMIC DNA]</scope>
    <source>
        <strain evidence="8 9">MIT 98-6810</strain>
    </source>
</reference>
<dbReference type="SMART" id="SM01005">
    <property type="entry name" value="Ala_racemase_C"/>
    <property type="match status" value="1"/>
</dbReference>
<feature type="modified residue" description="N6-(pyridoxal phosphate)lysine" evidence="4">
    <location>
        <position position="33"/>
    </location>
</feature>
<dbReference type="GO" id="GO:0009252">
    <property type="term" value="P:peptidoglycan biosynthetic process"/>
    <property type="evidence" value="ECO:0007669"/>
    <property type="project" value="TreeGrafter"/>
</dbReference>
<evidence type="ECO:0000256" key="2">
    <source>
        <dbReference type="ARBA" id="ARBA00022898"/>
    </source>
</evidence>
<dbReference type="AlphaFoldDB" id="A0A099UD26"/>
<keyword evidence="3 7" id="KW-0413">Isomerase</keyword>
<reference evidence="7" key="3">
    <citation type="submission" date="2015-11" db="EMBL/GenBank/DDBJ databases">
        <authorList>
            <person name="Zhang Y."/>
            <person name="Guo Z."/>
        </authorList>
    </citation>
    <scope>NUCLEOTIDE SEQUENCE</scope>
    <source>
        <strain evidence="7">1</strain>
    </source>
</reference>
<dbReference type="InterPro" id="IPR009006">
    <property type="entry name" value="Ala_racemase/Decarboxylase_C"/>
</dbReference>
<evidence type="ECO:0000259" key="6">
    <source>
        <dbReference type="SMART" id="SM01005"/>
    </source>
</evidence>
<feature type="binding site" evidence="5">
    <location>
        <position position="118"/>
    </location>
    <ligand>
        <name>substrate</name>
    </ligand>
</feature>
<sequence>MAEITLSSNSYKHNFHLISSHIGSNVELAAVLKDNAYGHGLEQISTLARECGIKSVFVKNYNEALRVSAYFPHITALYGMPEGDFPPHIAFVINAREHIESLPKGTRVELKVNAGMNRNGIEADELESYIVQILERGLNLVGVFSHNGYGDDIDDEFLHTQERFLEIKERTKALAQKYGFVVPRFHSLSSSGAVRVASEGKITDDLVRIGIALYGYLDTAFENPLNAKLQKVARLYADRVSTRILSAGARIGYSGCTTLEKESVISTYDIGYGDGFFRVSEQHKVHTAKGYQILPRLSMDCFSCLCDEPRICVFDDVSELAKAFGTISYEILTHLSPSIKRTII</sequence>
<evidence type="ECO:0000313" key="7">
    <source>
        <dbReference type="EMBL" id="CUU39311.1"/>
    </source>
</evidence>
<dbReference type="GO" id="GO:0008784">
    <property type="term" value="F:alanine racemase activity"/>
    <property type="evidence" value="ECO:0007669"/>
    <property type="project" value="UniProtKB-EC"/>
</dbReference>
<dbReference type="InterPro" id="IPR000821">
    <property type="entry name" value="Ala_racemase"/>
</dbReference>
<protein>
    <submittedName>
        <fullName evidence="7">Alanine racemase</fullName>
        <ecNumber evidence="7">5.1.1.1</ecNumber>
    </submittedName>
</protein>
<dbReference type="GO" id="GO:0030170">
    <property type="term" value="F:pyridoxal phosphate binding"/>
    <property type="evidence" value="ECO:0007669"/>
    <property type="project" value="TreeGrafter"/>
</dbReference>
<dbReference type="InterPro" id="IPR029066">
    <property type="entry name" value="PLP-binding_barrel"/>
</dbReference>
<dbReference type="InterPro" id="IPR001608">
    <property type="entry name" value="Ala_racemase_N"/>
</dbReference>
<dbReference type="InterPro" id="IPR020622">
    <property type="entry name" value="Ala_racemase_pyridoxalP-BS"/>
</dbReference>
<feature type="binding site" evidence="5">
    <location>
        <position position="299"/>
    </location>
    <ligand>
        <name>substrate</name>
    </ligand>
</feature>
<dbReference type="OrthoDB" id="9813814at2"/>
<dbReference type="Proteomes" id="UP000029925">
    <property type="component" value="Unassembled WGS sequence"/>
</dbReference>
<feature type="domain" description="Alanine racemase C-terminal" evidence="6">
    <location>
        <begin position="232"/>
        <end position="344"/>
    </location>
</feature>
<dbReference type="PATRIC" id="fig|76936.10.peg.414"/>
<dbReference type="Pfam" id="PF00842">
    <property type="entry name" value="Ala_racemase_C"/>
    <property type="match status" value="1"/>
</dbReference>
<evidence type="ECO:0000256" key="5">
    <source>
        <dbReference type="PIRSR" id="PIRSR600821-52"/>
    </source>
</evidence>
<keyword evidence="9" id="KW-1185">Reference proteome</keyword>
<dbReference type="GO" id="GO:0005829">
    <property type="term" value="C:cytosol"/>
    <property type="evidence" value="ECO:0007669"/>
    <property type="project" value="TreeGrafter"/>
</dbReference>
<dbReference type="PANTHER" id="PTHR30511:SF0">
    <property type="entry name" value="ALANINE RACEMASE, CATABOLIC-RELATED"/>
    <property type="match status" value="1"/>
</dbReference>
<dbReference type="InterPro" id="IPR011079">
    <property type="entry name" value="Ala_racemase_C"/>
</dbReference>
<evidence type="ECO:0000256" key="4">
    <source>
        <dbReference type="PIRSR" id="PIRSR600821-50"/>
    </source>
</evidence>
<dbReference type="PROSITE" id="PS00395">
    <property type="entry name" value="ALANINE_RACEMASE"/>
    <property type="match status" value="1"/>
</dbReference>
<dbReference type="PRINTS" id="PR00992">
    <property type="entry name" value="ALARACEMASE"/>
</dbReference>
<dbReference type="SUPFAM" id="SSF51419">
    <property type="entry name" value="PLP-binding barrel"/>
    <property type="match status" value="1"/>
</dbReference>
<dbReference type="GeneID" id="78150738"/>
<dbReference type="EC" id="5.1.1.1" evidence="7"/>
<evidence type="ECO:0000313" key="8">
    <source>
        <dbReference type="EMBL" id="TLD79561.1"/>
    </source>
</evidence>
<dbReference type="Gene3D" id="2.40.37.10">
    <property type="entry name" value="Lyase, Ornithine Decarboxylase, Chain A, domain 1"/>
    <property type="match status" value="1"/>
</dbReference>
<dbReference type="Gene3D" id="3.20.20.10">
    <property type="entry name" value="Alanine racemase"/>
    <property type="match status" value="1"/>
</dbReference>
<comment type="cofactor">
    <cofactor evidence="1 4">
        <name>pyridoxal 5'-phosphate</name>
        <dbReference type="ChEBI" id="CHEBI:597326"/>
    </cofactor>
</comment>
<dbReference type="GO" id="GO:0030632">
    <property type="term" value="P:D-alanine biosynthetic process"/>
    <property type="evidence" value="ECO:0007669"/>
    <property type="project" value="TreeGrafter"/>
</dbReference>
<dbReference type="STRING" id="76936.BN2458_PEG0425"/>
<name>A0A099UD26_9HELI</name>
<keyword evidence="2 4" id="KW-0663">Pyridoxal phosphate</keyword>
<dbReference type="EMBL" id="LN907858">
    <property type="protein sequence ID" value="CUU39311.1"/>
    <property type="molecule type" value="Genomic_DNA"/>
</dbReference>
<dbReference type="KEGG" id="hty:BN2458_PEG0425"/>
<evidence type="ECO:0000256" key="3">
    <source>
        <dbReference type="ARBA" id="ARBA00023235"/>
    </source>
</evidence>
<proteinExistence type="predicted"/>
<organism evidence="7 10">
    <name type="scientific">Helicobacter typhlonius</name>
    <dbReference type="NCBI Taxonomy" id="76936"/>
    <lineage>
        <taxon>Bacteria</taxon>
        <taxon>Pseudomonadati</taxon>
        <taxon>Campylobacterota</taxon>
        <taxon>Epsilonproteobacteria</taxon>
        <taxon>Campylobacterales</taxon>
        <taxon>Helicobacteraceae</taxon>
        <taxon>Helicobacter</taxon>
    </lineage>
</organism>
<dbReference type="SUPFAM" id="SSF50621">
    <property type="entry name" value="Alanine racemase C-terminal domain-like"/>
    <property type="match status" value="1"/>
</dbReference>
<evidence type="ECO:0000313" key="9">
    <source>
        <dbReference type="Proteomes" id="UP000029925"/>
    </source>
</evidence>
<dbReference type="NCBIfam" id="NF000791">
    <property type="entry name" value="PRK00053.2-2"/>
    <property type="match status" value="1"/>
</dbReference>
<dbReference type="PANTHER" id="PTHR30511">
    <property type="entry name" value="ALANINE RACEMASE"/>
    <property type="match status" value="1"/>
</dbReference>
<dbReference type="Proteomes" id="UP000064525">
    <property type="component" value="Chromosome I"/>
</dbReference>
<evidence type="ECO:0000313" key="10">
    <source>
        <dbReference type="Proteomes" id="UP000064525"/>
    </source>
</evidence>
<evidence type="ECO:0000256" key="1">
    <source>
        <dbReference type="ARBA" id="ARBA00001933"/>
    </source>
</evidence>
<dbReference type="EMBL" id="JRPF02000001">
    <property type="protein sequence ID" value="TLD79561.1"/>
    <property type="molecule type" value="Genomic_DNA"/>
</dbReference>